<name>A0A1V8M8Z4_9GAMM</name>
<dbReference type="AlphaFoldDB" id="A0A1V8M8Z4"/>
<dbReference type="EMBL" id="LPUF01000001">
    <property type="protein sequence ID" value="OQK18090.1"/>
    <property type="molecule type" value="Genomic_DNA"/>
</dbReference>
<gene>
    <name evidence="4" type="ORF">AU255_09655</name>
</gene>
<comment type="caution">
    <text evidence="4">The sequence shown here is derived from an EMBL/GenBank/DDBJ whole genome shotgun (WGS) entry which is preliminary data.</text>
</comment>
<dbReference type="OrthoDB" id="129423at2"/>
<protein>
    <recommendedName>
        <fullName evidence="2">Protein GrpE</fullName>
    </recommendedName>
</protein>
<dbReference type="Pfam" id="PF01025">
    <property type="entry name" value="GrpE"/>
    <property type="match status" value="1"/>
</dbReference>
<keyword evidence="2" id="KW-0346">Stress response</keyword>
<comment type="function">
    <text evidence="2">Participates actively in the response to hyperosmotic and heat shock by preventing the aggregation of stress-denatured proteins, in association with DnaK and GrpE. It is the nucleotide exchange factor for DnaK and may function as a thermosensor. Unfolded proteins bind initially to DnaJ; upon interaction with the DnaJ-bound protein, DnaK hydrolyzes its bound ATP, resulting in the formation of a stable complex. GrpE releases ADP from DnaK; ATP binding to DnaK triggers the release of the substrate protein, thus completing the reaction cycle. Several rounds of ATP-dependent interactions between DnaJ, DnaK and GrpE are required for fully efficient folding.</text>
</comment>
<keyword evidence="1 2" id="KW-0143">Chaperone</keyword>
<dbReference type="PROSITE" id="PS01071">
    <property type="entry name" value="GRPE"/>
    <property type="match status" value="1"/>
</dbReference>
<keyword evidence="3" id="KW-0175">Coiled coil</keyword>
<evidence type="ECO:0000313" key="4">
    <source>
        <dbReference type="EMBL" id="OQK18090.1"/>
    </source>
</evidence>
<sequence>MTTEAQKTELLEDFQRYLQQNVPESFASQEQPDLHTLLGELTGLKTEVKAESRQFKNTLDTLSSALETVQNDNKVLSAELAASTDRLVRQQAEMMRSMLLDMVDLYDRLSTGLDVLQNYRPVNALFKHSRQKDVRFIERFKQGQEMTLKRFEQLLQGYQVRTVNCKGQTLDPLTMKAIATEENSKFANGIVLEELRKGFLYQDQVLRLAEVKVNKIKVG</sequence>
<reference evidence="4 5" key="1">
    <citation type="submission" date="2015-12" db="EMBL/GenBank/DDBJ databases">
        <authorList>
            <person name="Shamseldin A."/>
            <person name="Moawad H."/>
            <person name="Abd El-Rahim W.M."/>
            <person name="Sadowsky M.J."/>
        </authorList>
    </citation>
    <scope>NUCLEOTIDE SEQUENCE [LARGE SCALE GENOMIC DNA]</scope>
    <source>
        <strain evidence="4 5">WF1</strain>
    </source>
</reference>
<dbReference type="GO" id="GO:0042803">
    <property type="term" value="F:protein homodimerization activity"/>
    <property type="evidence" value="ECO:0007669"/>
    <property type="project" value="InterPro"/>
</dbReference>
<dbReference type="GO" id="GO:0051082">
    <property type="term" value="F:unfolded protein binding"/>
    <property type="evidence" value="ECO:0007669"/>
    <property type="project" value="TreeGrafter"/>
</dbReference>
<dbReference type="RefSeq" id="WP_080522693.1">
    <property type="nucleotide sequence ID" value="NZ_LPUF01000001.1"/>
</dbReference>
<dbReference type="GO" id="GO:0000774">
    <property type="term" value="F:adenyl-nucleotide exchange factor activity"/>
    <property type="evidence" value="ECO:0007669"/>
    <property type="project" value="InterPro"/>
</dbReference>
<organism evidence="4 5">
    <name type="scientific">Methyloprofundus sedimenti</name>
    <dbReference type="NCBI Taxonomy" id="1420851"/>
    <lineage>
        <taxon>Bacteria</taxon>
        <taxon>Pseudomonadati</taxon>
        <taxon>Pseudomonadota</taxon>
        <taxon>Gammaproteobacteria</taxon>
        <taxon>Methylococcales</taxon>
        <taxon>Methylococcaceae</taxon>
        <taxon>Methyloprofundus</taxon>
    </lineage>
</organism>
<dbReference type="PANTHER" id="PTHR21237:SF23">
    <property type="entry name" value="GRPE PROTEIN HOMOLOG, MITOCHONDRIAL"/>
    <property type="match status" value="1"/>
</dbReference>
<evidence type="ECO:0000256" key="1">
    <source>
        <dbReference type="ARBA" id="ARBA00023186"/>
    </source>
</evidence>
<dbReference type="PANTHER" id="PTHR21237">
    <property type="entry name" value="GRPE PROTEIN"/>
    <property type="match status" value="1"/>
</dbReference>
<evidence type="ECO:0000256" key="2">
    <source>
        <dbReference type="RuleBase" id="RU000639"/>
    </source>
</evidence>
<evidence type="ECO:0000256" key="3">
    <source>
        <dbReference type="SAM" id="Coils"/>
    </source>
</evidence>
<dbReference type="SUPFAM" id="SSF51064">
    <property type="entry name" value="Head domain of nucleotide exchange factor GrpE"/>
    <property type="match status" value="1"/>
</dbReference>
<feature type="coiled-coil region" evidence="3">
    <location>
        <begin position="59"/>
        <end position="86"/>
    </location>
</feature>
<accession>A0A1V8M8Z4</accession>
<dbReference type="GO" id="GO:0051087">
    <property type="term" value="F:protein-folding chaperone binding"/>
    <property type="evidence" value="ECO:0007669"/>
    <property type="project" value="InterPro"/>
</dbReference>
<dbReference type="Gene3D" id="2.30.22.10">
    <property type="entry name" value="Head domain of nucleotide exchange factor GrpE"/>
    <property type="match status" value="1"/>
</dbReference>
<dbReference type="InterPro" id="IPR000740">
    <property type="entry name" value="GrpE"/>
</dbReference>
<evidence type="ECO:0000313" key="5">
    <source>
        <dbReference type="Proteomes" id="UP000191980"/>
    </source>
</evidence>
<dbReference type="STRING" id="1420851.AU255_09655"/>
<proteinExistence type="predicted"/>
<keyword evidence="5" id="KW-1185">Reference proteome</keyword>
<dbReference type="InterPro" id="IPR009012">
    <property type="entry name" value="GrpE_head"/>
</dbReference>
<dbReference type="GO" id="GO:0006457">
    <property type="term" value="P:protein folding"/>
    <property type="evidence" value="ECO:0007669"/>
    <property type="project" value="InterPro"/>
</dbReference>
<dbReference type="Proteomes" id="UP000191980">
    <property type="component" value="Unassembled WGS sequence"/>
</dbReference>